<proteinExistence type="predicted"/>
<dbReference type="Pfam" id="PF01522">
    <property type="entry name" value="Polysacc_deac_1"/>
    <property type="match status" value="1"/>
</dbReference>
<dbReference type="PANTHER" id="PTHR10587">
    <property type="entry name" value="GLYCOSYL TRANSFERASE-RELATED"/>
    <property type="match status" value="1"/>
</dbReference>
<evidence type="ECO:0000313" key="2">
    <source>
        <dbReference type="EMBL" id="MBP1080062.1"/>
    </source>
</evidence>
<dbReference type="PANTHER" id="PTHR10587:SF80">
    <property type="entry name" value="CHITOOLIGOSACCHARIDE DEACETYLASE"/>
    <property type="match status" value="1"/>
</dbReference>
<keyword evidence="3" id="KW-1185">Reference proteome</keyword>
<dbReference type="InterPro" id="IPR014228">
    <property type="entry name" value="Spore_polysacc_deacetyl_YlxY"/>
</dbReference>
<organism evidence="2 3">
    <name type="scientific">Bacillus capparidis</name>
    <dbReference type="NCBI Taxonomy" id="1840411"/>
    <lineage>
        <taxon>Bacteria</taxon>
        <taxon>Bacillati</taxon>
        <taxon>Bacillota</taxon>
        <taxon>Bacilli</taxon>
        <taxon>Bacillales</taxon>
        <taxon>Bacillaceae</taxon>
        <taxon>Bacillus</taxon>
    </lineage>
</organism>
<reference evidence="2 3" key="1">
    <citation type="submission" date="2021-01" db="EMBL/GenBank/DDBJ databases">
        <title>Genomic Encyclopedia of Type Strains, Phase IV (KMG-IV): sequencing the most valuable type-strain genomes for metagenomic binning, comparative biology and taxonomic classification.</title>
        <authorList>
            <person name="Goeker M."/>
        </authorList>
    </citation>
    <scope>NUCLEOTIDE SEQUENCE [LARGE SCALE GENOMIC DNA]</scope>
    <source>
        <strain evidence="2 3">DSM 103394</strain>
    </source>
</reference>
<feature type="domain" description="NodB homology" evidence="1">
    <location>
        <begin position="131"/>
        <end position="307"/>
    </location>
</feature>
<dbReference type="EMBL" id="JAFDST010000001">
    <property type="protein sequence ID" value="MBP1080062.1"/>
    <property type="molecule type" value="Genomic_DNA"/>
</dbReference>
<dbReference type="InterPro" id="IPR050248">
    <property type="entry name" value="Polysacc_deacetylase_ArnD"/>
</dbReference>
<sequence length="320" mass="36210">MIKRKVTAFVCFLFILFVSIQTIIDIPSLFIIGKTPNENTTPAVSRNPLYLEISNEAGKYERKPQDAKVDQIWKAIPGYNGIKVNVEKSYQKMKKNGTFDKELLVYDQIKPRIHLNDLGSAPIYKGHPDKPMVTFLINVAWGNEYLEKMLPVLKKHQVKATFFLEGKWTKNNPELAKKIVKAGHEIGNHSYNHPDMSKLTKNRIAEQLTSTNSQIKETLGVTVKWFAPPSGSYRQDVVEIASSKGMGTIMWTVDTIDWRKPSPDVLINRVLSKVHNGAMILMHPTASSSRSLESLIIQLKKKGYSLGTVTDLMDETRIIN</sequence>
<name>A0ABS4CR94_9BACI</name>
<dbReference type="SUPFAM" id="SSF88713">
    <property type="entry name" value="Glycoside hydrolase/deacetylase"/>
    <property type="match status" value="1"/>
</dbReference>
<comment type="caution">
    <text evidence="2">The sequence shown here is derived from an EMBL/GenBank/DDBJ whole genome shotgun (WGS) entry which is preliminary data.</text>
</comment>
<gene>
    <name evidence="2" type="ORF">JOC74_000550</name>
</gene>
<dbReference type="CDD" id="cd10950">
    <property type="entry name" value="CE4_BsYlxY_like"/>
    <property type="match status" value="1"/>
</dbReference>
<accession>A0ABS4CR94</accession>
<dbReference type="Gene3D" id="3.20.20.370">
    <property type="entry name" value="Glycoside hydrolase/deacetylase"/>
    <property type="match status" value="1"/>
</dbReference>
<evidence type="ECO:0000313" key="3">
    <source>
        <dbReference type="Proteomes" id="UP000674416"/>
    </source>
</evidence>
<dbReference type="Proteomes" id="UP000674416">
    <property type="component" value="Unassembled WGS sequence"/>
</dbReference>
<dbReference type="InterPro" id="IPR002509">
    <property type="entry name" value="NODB_dom"/>
</dbReference>
<dbReference type="NCBIfam" id="TIGR02873">
    <property type="entry name" value="spore_ylxY"/>
    <property type="match status" value="1"/>
</dbReference>
<dbReference type="InterPro" id="IPR011330">
    <property type="entry name" value="Glyco_hydro/deAcase_b/a-brl"/>
</dbReference>
<evidence type="ECO:0000259" key="1">
    <source>
        <dbReference type="PROSITE" id="PS51677"/>
    </source>
</evidence>
<protein>
    <submittedName>
        <fullName evidence="2">Sporulation protein (Polysaccharide deacetylase family)</fullName>
    </submittedName>
</protein>
<dbReference type="PROSITE" id="PS51677">
    <property type="entry name" value="NODB"/>
    <property type="match status" value="1"/>
</dbReference>